<protein>
    <submittedName>
        <fullName evidence="2">Uncharacterized protein</fullName>
    </submittedName>
</protein>
<keyword evidence="3" id="KW-1185">Reference proteome</keyword>
<evidence type="ECO:0000313" key="2">
    <source>
        <dbReference type="EMBL" id="KAL2620610.1"/>
    </source>
</evidence>
<name>A0ABD1Y1I0_9MARC</name>
<evidence type="ECO:0000256" key="1">
    <source>
        <dbReference type="SAM" id="MobiDB-lite"/>
    </source>
</evidence>
<evidence type="ECO:0000313" key="3">
    <source>
        <dbReference type="Proteomes" id="UP001605036"/>
    </source>
</evidence>
<feature type="compositionally biased region" description="Polar residues" evidence="1">
    <location>
        <begin position="1"/>
        <end position="14"/>
    </location>
</feature>
<gene>
    <name evidence="2" type="ORF">R1flu_000815</name>
</gene>
<accession>A0ABD1Y1I0</accession>
<feature type="region of interest" description="Disordered" evidence="1">
    <location>
        <begin position="1"/>
        <end position="174"/>
    </location>
</feature>
<sequence>MDGQILSNGIGQQKRNNEMKAGHGRQTTKTSTWNTEVSSEQPGTTRTSRAWQGIRNSCENERGSEDPSMEGDLETRRNDNPTLKRKGPADMDVERKRTNKLARAKPTWQGESDASSVGGDPGQNNEINPTMRNVVTNIELPLDPPTPPPWIQSWTDRKGSTLRRNDEKYADPGP</sequence>
<proteinExistence type="predicted"/>
<feature type="compositionally biased region" description="Basic and acidic residues" evidence="1">
    <location>
        <begin position="155"/>
        <end position="174"/>
    </location>
</feature>
<feature type="compositionally biased region" description="Basic and acidic residues" evidence="1">
    <location>
        <begin position="87"/>
        <end position="96"/>
    </location>
</feature>
<organism evidence="2 3">
    <name type="scientific">Riccia fluitans</name>
    <dbReference type="NCBI Taxonomy" id="41844"/>
    <lineage>
        <taxon>Eukaryota</taxon>
        <taxon>Viridiplantae</taxon>
        <taxon>Streptophyta</taxon>
        <taxon>Embryophyta</taxon>
        <taxon>Marchantiophyta</taxon>
        <taxon>Marchantiopsida</taxon>
        <taxon>Marchantiidae</taxon>
        <taxon>Marchantiales</taxon>
        <taxon>Ricciaceae</taxon>
        <taxon>Riccia</taxon>
    </lineage>
</organism>
<reference evidence="2 3" key="1">
    <citation type="submission" date="2024-09" db="EMBL/GenBank/DDBJ databases">
        <title>Chromosome-scale assembly of Riccia fluitans.</title>
        <authorList>
            <person name="Paukszto L."/>
            <person name="Sawicki J."/>
            <person name="Karawczyk K."/>
            <person name="Piernik-Szablinska J."/>
            <person name="Szczecinska M."/>
            <person name="Mazdziarz M."/>
        </authorList>
    </citation>
    <scope>NUCLEOTIDE SEQUENCE [LARGE SCALE GENOMIC DNA]</scope>
    <source>
        <strain evidence="2">Rf_01</strain>
        <tissue evidence="2">Aerial parts of the thallus</tissue>
    </source>
</reference>
<feature type="compositionally biased region" description="Polar residues" evidence="1">
    <location>
        <begin position="122"/>
        <end position="136"/>
    </location>
</feature>
<dbReference type="EMBL" id="JBHFFA010000006">
    <property type="protein sequence ID" value="KAL2620610.1"/>
    <property type="molecule type" value="Genomic_DNA"/>
</dbReference>
<dbReference type="AlphaFoldDB" id="A0ABD1Y1I0"/>
<feature type="compositionally biased region" description="Polar residues" evidence="1">
    <location>
        <begin position="25"/>
        <end position="57"/>
    </location>
</feature>
<dbReference type="Proteomes" id="UP001605036">
    <property type="component" value="Unassembled WGS sequence"/>
</dbReference>
<comment type="caution">
    <text evidence="2">The sequence shown here is derived from an EMBL/GenBank/DDBJ whole genome shotgun (WGS) entry which is preliminary data.</text>
</comment>